<proteinExistence type="predicted"/>
<evidence type="ECO:0000313" key="2">
    <source>
        <dbReference type="Proteomes" id="UP000565745"/>
    </source>
</evidence>
<accession>A0A7W6Q4B6</accession>
<organism evidence="1 2">
    <name type="scientific">Sulfitobacter noctilucicola</name>
    <dbReference type="NCBI Taxonomy" id="1342301"/>
    <lineage>
        <taxon>Bacteria</taxon>
        <taxon>Pseudomonadati</taxon>
        <taxon>Pseudomonadota</taxon>
        <taxon>Alphaproteobacteria</taxon>
        <taxon>Rhodobacterales</taxon>
        <taxon>Roseobacteraceae</taxon>
        <taxon>Sulfitobacter</taxon>
    </lineage>
</organism>
<gene>
    <name evidence="1" type="ORF">GGR93_002276</name>
</gene>
<sequence length="83" mass="8959">MFAKAHQLDVTASDLKVIEAALHTQTKILDVQAAAGGAAARSQLNEVKRVLAHVSQQKPVKSLASNCNSWFNLRCLFSGKARV</sequence>
<protein>
    <submittedName>
        <fullName evidence="1">Cystathionine beta-lyase family protein involved in aluminum resistance</fullName>
    </submittedName>
</protein>
<dbReference type="Proteomes" id="UP000565745">
    <property type="component" value="Unassembled WGS sequence"/>
</dbReference>
<keyword evidence="1" id="KW-0456">Lyase</keyword>
<dbReference type="AlphaFoldDB" id="A0A7W6Q4B6"/>
<dbReference type="GO" id="GO:0016829">
    <property type="term" value="F:lyase activity"/>
    <property type="evidence" value="ECO:0007669"/>
    <property type="project" value="UniProtKB-KW"/>
</dbReference>
<reference evidence="1 2" key="1">
    <citation type="submission" date="2020-08" db="EMBL/GenBank/DDBJ databases">
        <title>Genomic Encyclopedia of Type Strains, Phase IV (KMG-IV): sequencing the most valuable type-strain genomes for metagenomic binning, comparative biology and taxonomic classification.</title>
        <authorList>
            <person name="Goeker M."/>
        </authorList>
    </citation>
    <scope>NUCLEOTIDE SEQUENCE [LARGE SCALE GENOMIC DNA]</scope>
    <source>
        <strain evidence="1 2">DSM 101015</strain>
    </source>
</reference>
<keyword evidence="2" id="KW-1185">Reference proteome</keyword>
<dbReference type="RefSeq" id="WP_025056695.1">
    <property type="nucleotide sequence ID" value="NZ_JACIFU010000002.1"/>
</dbReference>
<dbReference type="EMBL" id="JACIFU010000002">
    <property type="protein sequence ID" value="MBB4174503.1"/>
    <property type="molecule type" value="Genomic_DNA"/>
</dbReference>
<evidence type="ECO:0000313" key="1">
    <source>
        <dbReference type="EMBL" id="MBB4174503.1"/>
    </source>
</evidence>
<name>A0A7W6Q4B6_9RHOB</name>
<comment type="caution">
    <text evidence="1">The sequence shown here is derived from an EMBL/GenBank/DDBJ whole genome shotgun (WGS) entry which is preliminary data.</text>
</comment>